<dbReference type="RefSeq" id="WP_343761731.1">
    <property type="nucleotide sequence ID" value="NZ_BAAACG010000010.1"/>
</dbReference>
<comment type="caution">
    <text evidence="2">The sequence shown here is derived from an EMBL/GenBank/DDBJ whole genome shotgun (WGS) entry which is preliminary data.</text>
</comment>
<feature type="transmembrane region" description="Helical" evidence="1">
    <location>
        <begin position="156"/>
        <end position="172"/>
    </location>
</feature>
<sequence>MLAILKRYLKVDKSEGYSSFSPKNLMLLIIITMNFYISGVRGKFGEVSICMTIGFSFIMTMFSCNCIINKLYNRVNDNTYREENFYKRVIASNIDVLINIALYMLLFIILNIYFLGYVKGISLLFKFITLTILSLAIGNLLFLSRESSVYKGLEKIISIIFLGIFSMILHFISKKSIHKKASDYVFRCVSSIVLAILSYYLYYKFGIGIIFPSAVALYLLSLITSEKIYPKENVAID</sequence>
<name>A0ABP3US91_9CLOT</name>
<evidence type="ECO:0000313" key="3">
    <source>
        <dbReference type="Proteomes" id="UP001501510"/>
    </source>
</evidence>
<feature type="transmembrane region" description="Helical" evidence="1">
    <location>
        <begin position="123"/>
        <end position="144"/>
    </location>
</feature>
<feature type="transmembrane region" description="Helical" evidence="1">
    <location>
        <begin position="207"/>
        <end position="224"/>
    </location>
</feature>
<keyword evidence="1" id="KW-1133">Transmembrane helix</keyword>
<feature type="transmembrane region" description="Helical" evidence="1">
    <location>
        <begin position="49"/>
        <end position="72"/>
    </location>
</feature>
<dbReference type="Proteomes" id="UP001501510">
    <property type="component" value="Unassembled WGS sequence"/>
</dbReference>
<reference evidence="3" key="1">
    <citation type="journal article" date="2019" name="Int. J. Syst. Evol. Microbiol.">
        <title>The Global Catalogue of Microorganisms (GCM) 10K type strain sequencing project: providing services to taxonomists for standard genome sequencing and annotation.</title>
        <authorList>
            <consortium name="The Broad Institute Genomics Platform"/>
            <consortium name="The Broad Institute Genome Sequencing Center for Infectious Disease"/>
            <person name="Wu L."/>
            <person name="Ma J."/>
        </authorList>
    </citation>
    <scope>NUCLEOTIDE SEQUENCE [LARGE SCALE GENOMIC DNA]</scope>
    <source>
        <strain evidence="3">JCM 1407</strain>
    </source>
</reference>
<protein>
    <submittedName>
        <fullName evidence="2">Uncharacterized protein</fullName>
    </submittedName>
</protein>
<accession>A0ABP3US91</accession>
<organism evidence="2 3">
    <name type="scientific">Clostridium oceanicum</name>
    <dbReference type="NCBI Taxonomy" id="1543"/>
    <lineage>
        <taxon>Bacteria</taxon>
        <taxon>Bacillati</taxon>
        <taxon>Bacillota</taxon>
        <taxon>Clostridia</taxon>
        <taxon>Eubacteriales</taxon>
        <taxon>Clostridiaceae</taxon>
        <taxon>Clostridium</taxon>
    </lineage>
</organism>
<keyword evidence="1" id="KW-0472">Membrane</keyword>
<keyword evidence="1" id="KW-0812">Transmembrane</keyword>
<keyword evidence="3" id="KW-1185">Reference proteome</keyword>
<proteinExistence type="predicted"/>
<evidence type="ECO:0000313" key="2">
    <source>
        <dbReference type="EMBL" id="GAA0741606.1"/>
    </source>
</evidence>
<feature type="transmembrane region" description="Helical" evidence="1">
    <location>
        <begin position="96"/>
        <end position="116"/>
    </location>
</feature>
<dbReference type="EMBL" id="BAAACG010000010">
    <property type="protein sequence ID" value="GAA0741606.1"/>
    <property type="molecule type" value="Genomic_DNA"/>
</dbReference>
<feature type="transmembrane region" description="Helical" evidence="1">
    <location>
        <begin position="20"/>
        <end position="37"/>
    </location>
</feature>
<gene>
    <name evidence="2" type="ORF">GCM10008906_22960</name>
</gene>
<evidence type="ECO:0000256" key="1">
    <source>
        <dbReference type="SAM" id="Phobius"/>
    </source>
</evidence>